<sequence>MTRMPEQGSTVVLGEAEKRASSKAFALLSQIKYVLDMNNRTMEFVAEVEGQLEEYFRKIGEEVRRKQENIRAEFDNLTETKKKIERLIEMTDHELEEVRTRGVKLERFYIANLHTLNTFLAEELTKQEARVFILDGYHVVDEHENTMESS</sequence>
<dbReference type="GeneID" id="111245101"/>
<evidence type="ECO:0000256" key="1">
    <source>
        <dbReference type="SAM" id="Coils"/>
    </source>
</evidence>
<reference evidence="2" key="1">
    <citation type="submission" date="2021-01" db="UniProtKB">
        <authorList>
            <consortium name="EnsemblMetazoa"/>
        </authorList>
    </citation>
    <scope>IDENTIFICATION</scope>
</reference>
<dbReference type="RefSeq" id="XP_022648681.1">
    <property type="nucleotide sequence ID" value="XM_022792946.1"/>
</dbReference>
<dbReference type="EnsemblMetazoa" id="XM_022792946">
    <property type="protein sequence ID" value="XP_022648681"/>
    <property type="gene ID" value="LOC111245101"/>
</dbReference>
<dbReference type="KEGG" id="vde:111245101"/>
<protein>
    <submittedName>
        <fullName evidence="2">Uncharacterized protein</fullName>
    </submittedName>
</protein>
<dbReference type="RefSeq" id="XP_022648682.1">
    <property type="nucleotide sequence ID" value="XM_022792947.1"/>
</dbReference>
<accession>A0A7M7M4M5</accession>
<dbReference type="Proteomes" id="UP000594260">
    <property type="component" value="Unplaced"/>
</dbReference>
<name>A0A7M7M4M5_VARDE</name>
<evidence type="ECO:0000313" key="2">
    <source>
        <dbReference type="EnsemblMetazoa" id="XP_022648681"/>
    </source>
</evidence>
<proteinExistence type="predicted"/>
<dbReference type="EnsemblMetazoa" id="XM_022792947">
    <property type="protein sequence ID" value="XP_022648682"/>
    <property type="gene ID" value="LOC111245101"/>
</dbReference>
<dbReference type="InParanoid" id="A0A7M7M4M5"/>
<evidence type="ECO:0000313" key="3">
    <source>
        <dbReference type="Proteomes" id="UP000594260"/>
    </source>
</evidence>
<keyword evidence="1" id="KW-0175">Coiled coil</keyword>
<dbReference type="AlphaFoldDB" id="A0A7M7M4M5"/>
<keyword evidence="3" id="KW-1185">Reference proteome</keyword>
<feature type="coiled-coil region" evidence="1">
    <location>
        <begin position="67"/>
        <end position="101"/>
    </location>
</feature>
<organism evidence="2 3">
    <name type="scientific">Varroa destructor</name>
    <name type="common">Honeybee mite</name>
    <dbReference type="NCBI Taxonomy" id="109461"/>
    <lineage>
        <taxon>Eukaryota</taxon>
        <taxon>Metazoa</taxon>
        <taxon>Ecdysozoa</taxon>
        <taxon>Arthropoda</taxon>
        <taxon>Chelicerata</taxon>
        <taxon>Arachnida</taxon>
        <taxon>Acari</taxon>
        <taxon>Parasitiformes</taxon>
        <taxon>Mesostigmata</taxon>
        <taxon>Gamasina</taxon>
        <taxon>Dermanyssoidea</taxon>
        <taxon>Varroidae</taxon>
        <taxon>Varroa</taxon>
    </lineage>
</organism>